<dbReference type="AlphaFoldDB" id="A0A0A9H5E7"/>
<sequence>MCKQLVLPNQCLIQGLLMRETKVNTECSIFGFSSVSIDESRKPVLSSYST</sequence>
<reference evidence="1" key="1">
    <citation type="submission" date="2014-09" db="EMBL/GenBank/DDBJ databases">
        <authorList>
            <person name="Magalhaes I.L.F."/>
            <person name="Oliveira U."/>
            <person name="Santos F.R."/>
            <person name="Vidigal T.H.D.A."/>
            <person name="Brescovit A.D."/>
            <person name="Santos A.J."/>
        </authorList>
    </citation>
    <scope>NUCLEOTIDE SEQUENCE</scope>
    <source>
        <tissue evidence="1">Shoot tissue taken approximately 20 cm above the soil surface</tissue>
    </source>
</reference>
<organism evidence="1">
    <name type="scientific">Arundo donax</name>
    <name type="common">Giant reed</name>
    <name type="synonym">Donax arundinaceus</name>
    <dbReference type="NCBI Taxonomy" id="35708"/>
    <lineage>
        <taxon>Eukaryota</taxon>
        <taxon>Viridiplantae</taxon>
        <taxon>Streptophyta</taxon>
        <taxon>Embryophyta</taxon>
        <taxon>Tracheophyta</taxon>
        <taxon>Spermatophyta</taxon>
        <taxon>Magnoliopsida</taxon>
        <taxon>Liliopsida</taxon>
        <taxon>Poales</taxon>
        <taxon>Poaceae</taxon>
        <taxon>PACMAD clade</taxon>
        <taxon>Arundinoideae</taxon>
        <taxon>Arundineae</taxon>
        <taxon>Arundo</taxon>
    </lineage>
</organism>
<name>A0A0A9H5E7_ARUDO</name>
<protein>
    <submittedName>
        <fullName evidence="1">Uncharacterized protein</fullName>
    </submittedName>
</protein>
<evidence type="ECO:0000313" key="1">
    <source>
        <dbReference type="EMBL" id="JAE31982.1"/>
    </source>
</evidence>
<proteinExistence type="predicted"/>
<accession>A0A0A9H5E7</accession>
<reference evidence="1" key="2">
    <citation type="journal article" date="2015" name="Data Brief">
        <title>Shoot transcriptome of the giant reed, Arundo donax.</title>
        <authorList>
            <person name="Barrero R.A."/>
            <person name="Guerrero F.D."/>
            <person name="Moolhuijzen P."/>
            <person name="Goolsby J.A."/>
            <person name="Tidwell J."/>
            <person name="Bellgard S.E."/>
            <person name="Bellgard M.I."/>
        </authorList>
    </citation>
    <scope>NUCLEOTIDE SEQUENCE</scope>
    <source>
        <tissue evidence="1">Shoot tissue taken approximately 20 cm above the soil surface</tissue>
    </source>
</reference>
<dbReference type="EMBL" id="GBRH01165914">
    <property type="protein sequence ID" value="JAE31982.1"/>
    <property type="molecule type" value="Transcribed_RNA"/>
</dbReference>